<evidence type="ECO:0000256" key="4">
    <source>
        <dbReference type="ARBA" id="ARBA00023128"/>
    </source>
</evidence>
<dbReference type="GO" id="GO:0032543">
    <property type="term" value="P:mitochondrial translation"/>
    <property type="evidence" value="ECO:0007669"/>
    <property type="project" value="UniProtKB-ARBA"/>
</dbReference>
<feature type="domain" description="Prokaryotic-type class I peptide chain release factors" evidence="6">
    <location>
        <begin position="47"/>
        <end position="143"/>
    </location>
</feature>
<dbReference type="Pfam" id="PF00472">
    <property type="entry name" value="RF-1"/>
    <property type="match status" value="1"/>
</dbReference>
<dbReference type="FunFam" id="3.30.160.20:FF:000065">
    <property type="entry name" value="Peptidyl-tRNA hydrolase domain protein"/>
    <property type="match status" value="1"/>
</dbReference>
<dbReference type="Proteomes" id="UP000800200">
    <property type="component" value="Unassembled WGS sequence"/>
</dbReference>
<comment type="similarity">
    <text evidence="2">Belongs to the prokaryotic/mitochondrial release factor family.</text>
</comment>
<reference evidence="7" key="1">
    <citation type="journal article" date="2020" name="Stud. Mycol.">
        <title>101 Dothideomycetes genomes: a test case for predicting lifestyles and emergence of pathogens.</title>
        <authorList>
            <person name="Haridas S."/>
            <person name="Albert R."/>
            <person name="Binder M."/>
            <person name="Bloem J."/>
            <person name="Labutti K."/>
            <person name="Salamov A."/>
            <person name="Andreopoulos B."/>
            <person name="Baker S."/>
            <person name="Barry K."/>
            <person name="Bills G."/>
            <person name="Bluhm B."/>
            <person name="Cannon C."/>
            <person name="Castanera R."/>
            <person name="Culley D."/>
            <person name="Daum C."/>
            <person name="Ezra D."/>
            <person name="Gonzalez J."/>
            <person name="Henrissat B."/>
            <person name="Kuo A."/>
            <person name="Liang C."/>
            <person name="Lipzen A."/>
            <person name="Lutzoni F."/>
            <person name="Magnuson J."/>
            <person name="Mondo S."/>
            <person name="Nolan M."/>
            <person name="Ohm R."/>
            <person name="Pangilinan J."/>
            <person name="Park H.-J."/>
            <person name="Ramirez L."/>
            <person name="Alfaro M."/>
            <person name="Sun H."/>
            <person name="Tritt A."/>
            <person name="Yoshinaga Y."/>
            <person name="Zwiers L.-H."/>
            <person name="Turgeon B."/>
            <person name="Goodwin S."/>
            <person name="Spatafora J."/>
            <person name="Crous P."/>
            <person name="Grigoriev I."/>
        </authorList>
    </citation>
    <scope>NUCLEOTIDE SEQUENCE</scope>
    <source>
        <strain evidence="7">CBS 207.26</strain>
    </source>
</reference>
<feature type="compositionally biased region" description="Basic residues" evidence="5">
    <location>
        <begin position="125"/>
        <end position="142"/>
    </location>
</feature>
<evidence type="ECO:0000256" key="3">
    <source>
        <dbReference type="ARBA" id="ARBA00022946"/>
    </source>
</evidence>
<dbReference type="PANTHER" id="PTHR46203:SF1">
    <property type="entry name" value="MITOCHONDRIAL TRANSLATION RELEASE FACTOR IN RESCUE"/>
    <property type="match status" value="1"/>
</dbReference>
<dbReference type="GO" id="GO:0003747">
    <property type="term" value="F:translation release factor activity"/>
    <property type="evidence" value="ECO:0007669"/>
    <property type="project" value="InterPro"/>
</dbReference>
<evidence type="ECO:0000259" key="6">
    <source>
        <dbReference type="Pfam" id="PF00472"/>
    </source>
</evidence>
<evidence type="ECO:0000313" key="8">
    <source>
        <dbReference type="Proteomes" id="UP000800200"/>
    </source>
</evidence>
<dbReference type="PANTHER" id="PTHR46203">
    <property type="entry name" value="PROBABLE PEPTIDE CHAIN RELEASE FACTOR C12ORF65"/>
    <property type="match status" value="1"/>
</dbReference>
<dbReference type="SUPFAM" id="SSF75620">
    <property type="entry name" value="Release factor"/>
    <property type="match status" value="1"/>
</dbReference>
<evidence type="ECO:0000256" key="2">
    <source>
        <dbReference type="ARBA" id="ARBA00010835"/>
    </source>
</evidence>
<evidence type="ECO:0000256" key="1">
    <source>
        <dbReference type="ARBA" id="ARBA00004173"/>
    </source>
</evidence>
<dbReference type="GO" id="GO:0005739">
    <property type="term" value="C:mitochondrion"/>
    <property type="evidence" value="ECO:0007669"/>
    <property type="project" value="UniProtKB-SubCell"/>
</dbReference>
<feature type="region of interest" description="Disordered" evidence="5">
    <location>
        <begin position="116"/>
        <end position="180"/>
    </location>
</feature>
<proteinExistence type="inferred from homology"/>
<name>A0A6A6DXA5_9PEZI</name>
<sequence>MPLSTILRLAPLRPTPSAILCNSILVLRPFTSTCVSLAKQLPPRRAILNSEIEENFLKGSGPGGQKINKTSSAVQLKHLPTGIVVKCQETRSRSQNRKIARKILGERIEELELGEASRTAVKAREKSRKKASSDKKRRRKYRALAEAKEGQAEDVAEEVDSTEHERHTTREVTESAGKVG</sequence>
<keyword evidence="4" id="KW-0496">Mitochondrion</keyword>
<dbReference type="OrthoDB" id="277888at2759"/>
<dbReference type="AlphaFoldDB" id="A0A6A6DXA5"/>
<dbReference type="InterPro" id="IPR045853">
    <property type="entry name" value="Pep_chain_release_fac_I_sf"/>
</dbReference>
<organism evidence="7 8">
    <name type="scientific">Zopfia rhizophila CBS 207.26</name>
    <dbReference type="NCBI Taxonomy" id="1314779"/>
    <lineage>
        <taxon>Eukaryota</taxon>
        <taxon>Fungi</taxon>
        <taxon>Dikarya</taxon>
        <taxon>Ascomycota</taxon>
        <taxon>Pezizomycotina</taxon>
        <taxon>Dothideomycetes</taxon>
        <taxon>Dothideomycetes incertae sedis</taxon>
        <taxon>Zopfiaceae</taxon>
        <taxon>Zopfia</taxon>
    </lineage>
</organism>
<feature type="compositionally biased region" description="Basic and acidic residues" evidence="5">
    <location>
        <begin position="161"/>
        <end position="173"/>
    </location>
</feature>
<keyword evidence="8" id="KW-1185">Reference proteome</keyword>
<protein>
    <recommendedName>
        <fullName evidence="6">Prokaryotic-type class I peptide chain release factors domain-containing protein</fullName>
    </recommendedName>
</protein>
<evidence type="ECO:0000313" key="7">
    <source>
        <dbReference type="EMBL" id="KAF2182818.1"/>
    </source>
</evidence>
<evidence type="ECO:0000256" key="5">
    <source>
        <dbReference type="SAM" id="MobiDB-lite"/>
    </source>
</evidence>
<accession>A0A6A6DXA5</accession>
<keyword evidence="3" id="KW-0809">Transit peptide</keyword>
<dbReference type="InterPro" id="IPR052405">
    <property type="entry name" value="Mito_Transl_Release_Factor"/>
</dbReference>
<gene>
    <name evidence="7" type="ORF">K469DRAFT_711520</name>
</gene>
<comment type="subcellular location">
    <subcellularLocation>
        <location evidence="1">Mitochondrion</location>
    </subcellularLocation>
</comment>
<dbReference type="EMBL" id="ML994646">
    <property type="protein sequence ID" value="KAF2182818.1"/>
    <property type="molecule type" value="Genomic_DNA"/>
</dbReference>
<dbReference type="Gene3D" id="3.30.160.20">
    <property type="match status" value="1"/>
</dbReference>
<dbReference type="InterPro" id="IPR000352">
    <property type="entry name" value="Pep_chain_release_fac_I"/>
</dbReference>